<dbReference type="EMBL" id="LYMM01000022">
    <property type="protein sequence ID" value="PNU05800.1"/>
    <property type="molecule type" value="Genomic_DNA"/>
</dbReference>
<evidence type="ECO:0000313" key="1">
    <source>
        <dbReference type="EMBL" id="PNU05800.1"/>
    </source>
</evidence>
<organism evidence="1 2">
    <name type="scientific">Novosphingobium guangzhouense</name>
    <dbReference type="NCBI Taxonomy" id="1850347"/>
    <lineage>
        <taxon>Bacteria</taxon>
        <taxon>Pseudomonadati</taxon>
        <taxon>Pseudomonadota</taxon>
        <taxon>Alphaproteobacteria</taxon>
        <taxon>Sphingomonadales</taxon>
        <taxon>Sphingomonadaceae</taxon>
        <taxon>Novosphingobium</taxon>
    </lineage>
</organism>
<reference evidence="1 2" key="1">
    <citation type="submission" date="2016-05" db="EMBL/GenBank/DDBJ databases">
        <title>Complete genome sequence of Novosphingobium guangzhouense SA925(T).</title>
        <authorList>
            <person name="Sha S."/>
        </authorList>
    </citation>
    <scope>NUCLEOTIDE SEQUENCE [LARGE SCALE GENOMIC DNA]</scope>
    <source>
        <strain evidence="1 2">SA925</strain>
    </source>
</reference>
<sequence>MATVRHNNAPSANERAPALALSTAVAALLAAGNITAWWDATGMVEGVKAGSTLPVRWKHALDSQSFPNSFIPAGDAMPVHLHDNAIGRDFLRFGYDGTRRTLTLAGLFTAAGGAGYALGDTVELTGGVVIRKTGSNTVGPFINEANFVIEDYGSFTEQPTSLLEQVSTNGTGSGATFLPMMATDCGSLDLLPTAQMIPDSSFSIITVFRCPTVEEQAESGGFLFGSQLQESEVYHTGNARYWGMRVGNQAAGEGVLNFHDKGDGARSSVGGDKRDGLWHVAIGCIPAPGSPPRLWVDGVLNDNRVGGNFTSLNATAGNRYLRVGAAGLPTQGPTGGFCGDIALLAIVPFDLNLAANAALRIAITQALLDIYKPGLLAA</sequence>
<gene>
    <name evidence="1" type="ORF">A8V01_14640</name>
</gene>
<dbReference type="OrthoDB" id="9790247at2"/>
<evidence type="ECO:0000313" key="2">
    <source>
        <dbReference type="Proteomes" id="UP000236327"/>
    </source>
</evidence>
<dbReference type="AlphaFoldDB" id="A0A2K2G431"/>
<dbReference type="RefSeq" id="WP_103095006.1">
    <property type="nucleotide sequence ID" value="NZ_LYMM01000022.1"/>
</dbReference>
<proteinExistence type="predicted"/>
<dbReference type="Proteomes" id="UP000236327">
    <property type="component" value="Unassembled WGS sequence"/>
</dbReference>
<accession>A0A2K2G431</accession>
<protein>
    <submittedName>
        <fullName evidence="1">Uncharacterized protein</fullName>
    </submittedName>
</protein>
<keyword evidence="2" id="KW-1185">Reference proteome</keyword>
<name>A0A2K2G431_9SPHN</name>
<comment type="caution">
    <text evidence="1">The sequence shown here is derived from an EMBL/GenBank/DDBJ whole genome shotgun (WGS) entry which is preliminary data.</text>
</comment>